<keyword evidence="19" id="KW-1185">Reference proteome</keyword>
<reference evidence="18" key="1">
    <citation type="submission" date="2025-08" db="UniProtKB">
        <authorList>
            <consortium name="Ensembl"/>
        </authorList>
    </citation>
    <scope>IDENTIFICATION</scope>
</reference>
<comment type="catalytic activity">
    <reaction evidence="9">
        <text>15-hydroxy-(5Z,8Z,11Z,13E)-eicosatetraenoate + ATP + CoA = 15-hydroxy-(5Z,8Z,11Z,13E)-eicosatetraenoyl-CoA + AMP + diphosphate</text>
        <dbReference type="Rhea" id="RHEA:52116"/>
        <dbReference type="ChEBI" id="CHEBI:30616"/>
        <dbReference type="ChEBI" id="CHEBI:33019"/>
        <dbReference type="ChEBI" id="CHEBI:57287"/>
        <dbReference type="ChEBI" id="CHEBI:78832"/>
        <dbReference type="ChEBI" id="CHEBI:136409"/>
        <dbReference type="ChEBI" id="CHEBI:456215"/>
    </reaction>
    <physiologicalReaction direction="left-to-right" evidence="9">
        <dbReference type="Rhea" id="RHEA:52117"/>
    </physiologicalReaction>
</comment>
<dbReference type="InterPro" id="IPR042099">
    <property type="entry name" value="ANL_N_sf"/>
</dbReference>
<comment type="catalytic activity">
    <reaction evidence="11">
        <text>(E)-hexadec-2-enoate + ATP + CoA = (2E)-hexadecenoyl-CoA + AMP + diphosphate</text>
        <dbReference type="Rhea" id="RHEA:36139"/>
        <dbReference type="ChEBI" id="CHEBI:30616"/>
        <dbReference type="ChEBI" id="CHEBI:33019"/>
        <dbReference type="ChEBI" id="CHEBI:57287"/>
        <dbReference type="ChEBI" id="CHEBI:61526"/>
        <dbReference type="ChEBI" id="CHEBI:72745"/>
        <dbReference type="ChEBI" id="CHEBI:456215"/>
    </reaction>
    <physiologicalReaction direction="left-to-right" evidence="11">
        <dbReference type="Rhea" id="RHEA:36140"/>
    </physiologicalReaction>
</comment>
<evidence type="ECO:0000259" key="17">
    <source>
        <dbReference type="Pfam" id="PF00501"/>
    </source>
</evidence>
<keyword evidence="4" id="KW-0443">Lipid metabolism</keyword>
<dbReference type="Pfam" id="PF00501">
    <property type="entry name" value="AMP-binding"/>
    <property type="match status" value="1"/>
</dbReference>
<comment type="similarity">
    <text evidence="1">Belongs to the ATP-dependent AMP-binding enzyme family.</text>
</comment>
<dbReference type="InterPro" id="IPR000873">
    <property type="entry name" value="AMP-dep_synth/lig_dom"/>
</dbReference>
<organism evidence="18 19">
    <name type="scientific">Gadus morhua</name>
    <name type="common">Atlantic cod</name>
    <dbReference type="NCBI Taxonomy" id="8049"/>
    <lineage>
        <taxon>Eukaryota</taxon>
        <taxon>Metazoa</taxon>
        <taxon>Chordata</taxon>
        <taxon>Craniata</taxon>
        <taxon>Vertebrata</taxon>
        <taxon>Euteleostomi</taxon>
        <taxon>Actinopterygii</taxon>
        <taxon>Neopterygii</taxon>
        <taxon>Teleostei</taxon>
        <taxon>Neoteleostei</taxon>
        <taxon>Acanthomorphata</taxon>
        <taxon>Zeiogadaria</taxon>
        <taxon>Gadariae</taxon>
        <taxon>Gadiformes</taxon>
        <taxon>Gadoidei</taxon>
        <taxon>Gadidae</taxon>
        <taxon>Gadus</taxon>
    </lineage>
</organism>
<dbReference type="PANTHER" id="PTHR43272:SF36">
    <property type="entry name" value="LONG-CHAIN-FATTY-ACID--COA LIGASE"/>
    <property type="match status" value="1"/>
</dbReference>
<evidence type="ECO:0000256" key="4">
    <source>
        <dbReference type="ARBA" id="ARBA00022832"/>
    </source>
</evidence>
<comment type="catalytic activity">
    <reaction evidence="7">
        <text>a long-chain fatty acid + ATP + CoA = a long-chain fatty acyl-CoA + AMP + diphosphate</text>
        <dbReference type="Rhea" id="RHEA:15421"/>
        <dbReference type="ChEBI" id="CHEBI:30616"/>
        <dbReference type="ChEBI" id="CHEBI:33019"/>
        <dbReference type="ChEBI" id="CHEBI:57287"/>
        <dbReference type="ChEBI" id="CHEBI:57560"/>
        <dbReference type="ChEBI" id="CHEBI:83139"/>
        <dbReference type="ChEBI" id="CHEBI:456215"/>
        <dbReference type="EC" id="6.2.1.3"/>
    </reaction>
    <physiologicalReaction direction="left-to-right" evidence="7">
        <dbReference type="Rhea" id="RHEA:15422"/>
    </physiologicalReaction>
</comment>
<evidence type="ECO:0000256" key="10">
    <source>
        <dbReference type="ARBA" id="ARBA00024548"/>
    </source>
</evidence>
<evidence type="ECO:0000256" key="5">
    <source>
        <dbReference type="ARBA" id="ARBA00022840"/>
    </source>
</evidence>
<keyword evidence="5" id="KW-0067">ATP-binding</keyword>
<dbReference type="AlphaFoldDB" id="A0A8C5ARW2"/>
<comment type="catalytic activity">
    <reaction evidence="15">
        <text>hexadecanoate + ATP + CoA = hexadecanoyl-CoA + AMP + diphosphate</text>
        <dbReference type="Rhea" id="RHEA:30751"/>
        <dbReference type="ChEBI" id="CHEBI:7896"/>
        <dbReference type="ChEBI" id="CHEBI:30616"/>
        <dbReference type="ChEBI" id="CHEBI:33019"/>
        <dbReference type="ChEBI" id="CHEBI:57287"/>
        <dbReference type="ChEBI" id="CHEBI:57379"/>
        <dbReference type="ChEBI" id="CHEBI:456215"/>
    </reaction>
    <physiologicalReaction direction="left-to-right" evidence="15">
        <dbReference type="Rhea" id="RHEA:30752"/>
    </physiologicalReaction>
</comment>
<dbReference type="PANTHER" id="PTHR43272">
    <property type="entry name" value="LONG-CHAIN-FATTY-ACID--COA LIGASE"/>
    <property type="match status" value="1"/>
</dbReference>
<dbReference type="InterPro" id="IPR045311">
    <property type="entry name" value="LC-FACS_euk"/>
</dbReference>
<evidence type="ECO:0000256" key="3">
    <source>
        <dbReference type="ARBA" id="ARBA00022741"/>
    </source>
</evidence>
<dbReference type="CDD" id="cd05927">
    <property type="entry name" value="LC-FACS_euk"/>
    <property type="match status" value="1"/>
</dbReference>
<comment type="catalytic activity">
    <reaction evidence="8">
        <text>12-hydroxy-(5Z,8Z,10E,14Z)-eicosatetraenoate + ATP + CoA = 12-hydroxy-(5Z,8Z,10E,14Z)-eicosatetraenoyl-CoA + AMP + diphosphate</text>
        <dbReference type="Rhea" id="RHEA:52112"/>
        <dbReference type="ChEBI" id="CHEBI:30616"/>
        <dbReference type="ChEBI" id="CHEBI:33019"/>
        <dbReference type="ChEBI" id="CHEBI:57287"/>
        <dbReference type="ChEBI" id="CHEBI:90718"/>
        <dbReference type="ChEBI" id="CHEBI:136408"/>
        <dbReference type="ChEBI" id="CHEBI:456215"/>
    </reaction>
    <physiologicalReaction direction="left-to-right" evidence="8">
        <dbReference type="Rhea" id="RHEA:52113"/>
    </physiologicalReaction>
</comment>
<evidence type="ECO:0000313" key="18">
    <source>
        <dbReference type="Ensembl" id="ENSGMOP00000035728.1"/>
    </source>
</evidence>
<evidence type="ECO:0000256" key="7">
    <source>
        <dbReference type="ARBA" id="ARBA00024484"/>
    </source>
</evidence>
<keyword evidence="4" id="KW-0276">Fatty acid metabolism</keyword>
<keyword evidence="3" id="KW-0547">Nucleotide-binding</keyword>
<evidence type="ECO:0000256" key="8">
    <source>
        <dbReference type="ARBA" id="ARBA00024495"/>
    </source>
</evidence>
<dbReference type="GO" id="GO:0016020">
    <property type="term" value="C:membrane"/>
    <property type="evidence" value="ECO:0007669"/>
    <property type="project" value="TreeGrafter"/>
</dbReference>
<evidence type="ECO:0000256" key="11">
    <source>
        <dbReference type="ARBA" id="ARBA00024565"/>
    </source>
</evidence>
<dbReference type="EC" id="6.2.1.15" evidence="12"/>
<accession>A0A8C5ARW2</accession>
<feature type="compositionally biased region" description="Basic and acidic residues" evidence="16">
    <location>
        <begin position="515"/>
        <end position="532"/>
    </location>
</feature>
<comment type="catalytic activity">
    <reaction evidence="6">
        <text>5-hydroxy-(6E,8Z,11Z,14Z)-eicosatetraenoate + ATP + CoA = 5-hydroxy-(6E,8Z,11Z,14Z)-eicosatetraenoyl-CoA + AMP + diphosphate</text>
        <dbReference type="Rhea" id="RHEA:52108"/>
        <dbReference type="ChEBI" id="CHEBI:30616"/>
        <dbReference type="ChEBI" id="CHEBI:33019"/>
        <dbReference type="ChEBI" id="CHEBI:57287"/>
        <dbReference type="ChEBI" id="CHEBI:65341"/>
        <dbReference type="ChEBI" id="CHEBI:136407"/>
        <dbReference type="ChEBI" id="CHEBI:456215"/>
    </reaction>
    <physiologicalReaction direction="left-to-right" evidence="6">
        <dbReference type="Rhea" id="RHEA:52109"/>
    </physiologicalReaction>
</comment>
<reference evidence="18" key="2">
    <citation type="submission" date="2025-09" db="UniProtKB">
        <authorList>
            <consortium name="Ensembl"/>
        </authorList>
    </citation>
    <scope>IDENTIFICATION</scope>
</reference>
<evidence type="ECO:0000256" key="9">
    <source>
        <dbReference type="ARBA" id="ARBA00024532"/>
    </source>
</evidence>
<dbReference type="GO" id="GO:0005524">
    <property type="term" value="F:ATP binding"/>
    <property type="evidence" value="ECO:0007669"/>
    <property type="project" value="UniProtKB-KW"/>
</dbReference>
<feature type="region of interest" description="Disordered" evidence="16">
    <location>
        <begin position="515"/>
        <end position="534"/>
    </location>
</feature>
<evidence type="ECO:0000256" key="16">
    <source>
        <dbReference type="SAM" id="MobiDB-lite"/>
    </source>
</evidence>
<evidence type="ECO:0000256" key="14">
    <source>
        <dbReference type="ARBA" id="ARBA00032120"/>
    </source>
</evidence>
<feature type="domain" description="AMP-dependent synthetase/ligase" evidence="17">
    <location>
        <begin position="125"/>
        <end position="523"/>
    </location>
</feature>
<evidence type="ECO:0000256" key="6">
    <source>
        <dbReference type="ARBA" id="ARBA00024469"/>
    </source>
</evidence>
<dbReference type="Proteomes" id="UP000694546">
    <property type="component" value="Chromosome 6"/>
</dbReference>
<protein>
    <recommendedName>
        <fullName evidence="14">Arachidonate--CoA ligase</fullName>
        <ecNumber evidence="12">6.2.1.15</ecNumber>
        <ecNumber evidence="13">6.2.1.3</ecNumber>
    </recommendedName>
</protein>
<keyword evidence="2" id="KW-0436">Ligase</keyword>
<evidence type="ECO:0000256" key="12">
    <source>
        <dbReference type="ARBA" id="ARBA00026113"/>
    </source>
</evidence>
<dbReference type="SUPFAM" id="SSF56801">
    <property type="entry name" value="Acetyl-CoA synthetase-like"/>
    <property type="match status" value="1"/>
</dbReference>
<comment type="catalytic activity">
    <reaction evidence="10">
        <text>(5Z,8Z,11Z,14Z)-eicosatetraenoate + ATP + CoA = (5Z,8Z,11Z,14Z)-eicosatetraenoyl-CoA + AMP + diphosphate</text>
        <dbReference type="Rhea" id="RHEA:19713"/>
        <dbReference type="ChEBI" id="CHEBI:30616"/>
        <dbReference type="ChEBI" id="CHEBI:32395"/>
        <dbReference type="ChEBI" id="CHEBI:33019"/>
        <dbReference type="ChEBI" id="CHEBI:57287"/>
        <dbReference type="ChEBI" id="CHEBI:57368"/>
        <dbReference type="ChEBI" id="CHEBI:456215"/>
        <dbReference type="EC" id="6.2.1.15"/>
    </reaction>
    <physiologicalReaction direction="left-to-right" evidence="10">
        <dbReference type="Rhea" id="RHEA:19714"/>
    </physiologicalReaction>
</comment>
<evidence type="ECO:0000313" key="19">
    <source>
        <dbReference type="Proteomes" id="UP000694546"/>
    </source>
</evidence>
<evidence type="ECO:0000256" key="15">
    <source>
        <dbReference type="ARBA" id="ARBA00049139"/>
    </source>
</evidence>
<sequence length="684" mass="75172">MITYMMAGGPGAKAEWEDVWRLLPSFPLSSFSLSSLSPCSLVGLGALASLTAYWLATRPRPTRPPCDLQAQSVAVEPSCRRSALLPDDVLLEFYYQDTRTAYDMFQRGLRVSGGGPCLGFRKPGQPYEWIAYSEVAEQAQVMGSGLLASGCQPNPQQFVGIFAQNRPEWTISELACYTYSMAVVPLYETLGVEAMVHILNLAEISLVICDREEKAAALLENKEQGATPSLSCLVLFSDASAALVERGQRCGVEILQLTQIMVGPGPPKPEDLAVVCFTSGTTGTPPPINILNPKGAMITHGNIASNTSSVIKILEGSFVIGQEDVSISYLPLAHMFERMIQLSMFCHGARVGFYQGDISLLMDDIKTLKPTLFPVVPRLLNRIYDKILGSMTSPLWRALLRYAVRRKQAELSSGVVRNNSFWDRLVFNRIQAGLGGNLRFILTASAPISPTVLSFLRAVLGCLIFEGYGQTECTAGCTFSMPGDWSAGHVGAPLPCAMVKLVDIPEMNYFAKNGEGEVRERGERTSDSDDHPNGTLRIVDRKKHIFKLSQGEYIAPEKIENVYMRCVVVLQVFVHGDSLQSHLIGIAVPDPEVFTDWTKERGFVGSYEELCQNPDVQKAVLEDMTAVGKAGGLKSFEQVKALYLHPEMFSVANGLLTPTLKSRRVDLRRVFQEQITRIYGTTPV</sequence>
<proteinExistence type="inferred from homology"/>
<dbReference type="Ensembl" id="ENSGMOT00000072025.1">
    <property type="protein sequence ID" value="ENSGMOP00000035728.1"/>
    <property type="gene ID" value="ENSGMOG00000005626.2"/>
</dbReference>
<name>A0A8C5ARW2_GADMO</name>
<evidence type="ECO:0000256" key="1">
    <source>
        <dbReference type="ARBA" id="ARBA00006432"/>
    </source>
</evidence>
<evidence type="ECO:0000256" key="13">
    <source>
        <dbReference type="ARBA" id="ARBA00026121"/>
    </source>
</evidence>
<dbReference type="EC" id="6.2.1.3" evidence="13"/>
<dbReference type="GO" id="GO:0047676">
    <property type="term" value="F:arachidonate-CoA ligase activity"/>
    <property type="evidence" value="ECO:0007669"/>
    <property type="project" value="UniProtKB-EC"/>
</dbReference>
<dbReference type="Gene3D" id="3.40.50.12780">
    <property type="entry name" value="N-terminal domain of ligase-like"/>
    <property type="match status" value="1"/>
</dbReference>
<dbReference type="GO" id="GO:0005783">
    <property type="term" value="C:endoplasmic reticulum"/>
    <property type="evidence" value="ECO:0007669"/>
    <property type="project" value="TreeGrafter"/>
</dbReference>
<dbReference type="GeneTree" id="ENSGT00940000166050"/>
<evidence type="ECO:0000256" key="2">
    <source>
        <dbReference type="ARBA" id="ARBA00022598"/>
    </source>
</evidence>